<keyword evidence="3" id="KW-0378">Hydrolase</keyword>
<keyword evidence="3" id="KW-0067">ATP-binding</keyword>
<dbReference type="RefSeq" id="XP_012567928.1">
    <property type="nucleotide sequence ID" value="XM_012712474.1"/>
</dbReference>
<dbReference type="Proteomes" id="UP000087171">
    <property type="component" value="Chromosome Ca1"/>
</dbReference>
<dbReference type="AlphaFoldDB" id="A0A1S3DXJ5"/>
<feature type="compositionally biased region" description="Low complexity" evidence="1">
    <location>
        <begin position="38"/>
        <end position="50"/>
    </location>
</feature>
<feature type="compositionally biased region" description="Basic and acidic residues" evidence="1">
    <location>
        <begin position="80"/>
        <end position="96"/>
    </location>
</feature>
<dbReference type="OrthoDB" id="1436772at2759"/>
<feature type="compositionally biased region" description="Basic and acidic residues" evidence="1">
    <location>
        <begin position="1"/>
        <end position="10"/>
    </location>
</feature>
<feature type="compositionally biased region" description="Basic and acidic residues" evidence="1">
    <location>
        <begin position="59"/>
        <end position="72"/>
    </location>
</feature>
<gene>
    <name evidence="3" type="primary">LOC105851506</name>
</gene>
<name>A0A1S3DXJ5_CICAR</name>
<feature type="region of interest" description="Disordered" evidence="1">
    <location>
        <begin position="1"/>
        <end position="111"/>
    </location>
</feature>
<reference evidence="3" key="2">
    <citation type="submission" date="2025-08" db="UniProtKB">
        <authorList>
            <consortium name="RefSeq"/>
        </authorList>
    </citation>
    <scope>IDENTIFICATION</scope>
    <source>
        <tissue evidence="3">Etiolated seedlings</tissue>
    </source>
</reference>
<evidence type="ECO:0000313" key="2">
    <source>
        <dbReference type="Proteomes" id="UP000087171"/>
    </source>
</evidence>
<evidence type="ECO:0000313" key="3">
    <source>
        <dbReference type="RefSeq" id="XP_012567928.1"/>
    </source>
</evidence>
<keyword evidence="3" id="KW-0347">Helicase</keyword>
<accession>A0A1S3DXJ5</accession>
<proteinExistence type="predicted"/>
<reference evidence="2" key="1">
    <citation type="journal article" date="2013" name="Nat. Biotechnol.">
        <title>Draft genome sequence of chickpea (Cicer arietinum) provides a resource for trait improvement.</title>
        <authorList>
            <person name="Varshney R.K."/>
            <person name="Song C."/>
            <person name="Saxena R.K."/>
            <person name="Azam S."/>
            <person name="Yu S."/>
            <person name="Sharpe A.G."/>
            <person name="Cannon S."/>
            <person name="Baek J."/>
            <person name="Rosen B.D."/>
            <person name="Tar'an B."/>
            <person name="Millan T."/>
            <person name="Zhang X."/>
            <person name="Ramsay L.D."/>
            <person name="Iwata A."/>
            <person name="Wang Y."/>
            <person name="Nelson W."/>
            <person name="Farmer A.D."/>
            <person name="Gaur P.M."/>
            <person name="Soderlund C."/>
            <person name="Penmetsa R.V."/>
            <person name="Xu C."/>
            <person name="Bharti A.K."/>
            <person name="He W."/>
            <person name="Winter P."/>
            <person name="Zhao S."/>
            <person name="Hane J.K."/>
            <person name="Carrasquilla-Garcia N."/>
            <person name="Condie J.A."/>
            <person name="Upadhyaya H.D."/>
            <person name="Luo M.C."/>
            <person name="Thudi M."/>
            <person name="Gowda C.L."/>
            <person name="Singh N.P."/>
            <person name="Lichtenzveig J."/>
            <person name="Gali K.K."/>
            <person name="Rubio J."/>
            <person name="Nadarajan N."/>
            <person name="Dolezel J."/>
            <person name="Bansal K.C."/>
            <person name="Xu X."/>
            <person name="Edwards D."/>
            <person name="Zhang G."/>
            <person name="Kahl G."/>
            <person name="Gil J."/>
            <person name="Singh K.B."/>
            <person name="Datta S.K."/>
            <person name="Jackson S.A."/>
            <person name="Wang J."/>
            <person name="Cook D.R."/>
        </authorList>
    </citation>
    <scope>NUCLEOTIDE SEQUENCE [LARGE SCALE GENOMIC DNA]</scope>
    <source>
        <strain evidence="2">cv. CDC Frontier</strain>
    </source>
</reference>
<dbReference type="GO" id="GO:0004386">
    <property type="term" value="F:helicase activity"/>
    <property type="evidence" value="ECO:0007669"/>
    <property type="project" value="UniProtKB-KW"/>
</dbReference>
<keyword evidence="3" id="KW-0547">Nucleotide-binding</keyword>
<keyword evidence="2" id="KW-1185">Reference proteome</keyword>
<organism evidence="2 3">
    <name type="scientific">Cicer arietinum</name>
    <name type="common">Chickpea</name>
    <name type="synonym">Garbanzo</name>
    <dbReference type="NCBI Taxonomy" id="3827"/>
    <lineage>
        <taxon>Eukaryota</taxon>
        <taxon>Viridiplantae</taxon>
        <taxon>Streptophyta</taxon>
        <taxon>Embryophyta</taxon>
        <taxon>Tracheophyta</taxon>
        <taxon>Spermatophyta</taxon>
        <taxon>Magnoliopsida</taxon>
        <taxon>eudicotyledons</taxon>
        <taxon>Gunneridae</taxon>
        <taxon>Pentapetalae</taxon>
        <taxon>rosids</taxon>
        <taxon>fabids</taxon>
        <taxon>Fabales</taxon>
        <taxon>Fabaceae</taxon>
        <taxon>Papilionoideae</taxon>
        <taxon>50 kb inversion clade</taxon>
        <taxon>NPAAA clade</taxon>
        <taxon>Hologalegina</taxon>
        <taxon>IRL clade</taxon>
        <taxon>Cicereae</taxon>
        <taxon>Cicer</taxon>
    </lineage>
</organism>
<protein>
    <submittedName>
        <fullName evidence="3">Probable ATP-dependent RNA helicase ddx56</fullName>
    </submittedName>
</protein>
<sequence length="147" mass="16638">MGCGKSKHDVASGNTTTLHRKKSSVTFKEEQESKTQTSDVNNNVDNNVSSFVEMEEKENEVGVEKGNKKDEVNDVEDEVINVKDEEKTNDEEKKEDDVVEGTSDEVEKNDDTLIKNNDEKINYAEETVAIFITELEILIRHCQKANI</sequence>
<evidence type="ECO:0000256" key="1">
    <source>
        <dbReference type="SAM" id="MobiDB-lite"/>
    </source>
</evidence>